<dbReference type="EMBL" id="SOKU01000188">
    <property type="protein sequence ID" value="TES85665.1"/>
    <property type="molecule type" value="Genomic_DNA"/>
</dbReference>
<dbReference type="AlphaFoldDB" id="A0A523QJ51"/>
<comment type="catalytic activity">
    <reaction evidence="7">
        <text>(6S)-5-methyl-5,6,7,8-tetrahydrofolate + NAD(+) = (6R)-5,10-methylene-5,6,7,8-tetrahydrofolate + NADH + H(+)</text>
        <dbReference type="Rhea" id="RHEA:19821"/>
        <dbReference type="ChEBI" id="CHEBI:15378"/>
        <dbReference type="ChEBI" id="CHEBI:15636"/>
        <dbReference type="ChEBI" id="CHEBI:18608"/>
        <dbReference type="ChEBI" id="CHEBI:57540"/>
        <dbReference type="ChEBI" id="CHEBI:57945"/>
        <dbReference type="EC" id="1.5.1.54"/>
    </reaction>
    <physiologicalReaction direction="right-to-left" evidence="7">
        <dbReference type="Rhea" id="RHEA:19823"/>
    </physiologicalReaction>
</comment>
<comment type="cofactor">
    <cofactor evidence="1 8">
        <name>FAD</name>
        <dbReference type="ChEBI" id="CHEBI:57692"/>
    </cofactor>
</comment>
<comment type="pathway">
    <text evidence="2 8">One-carbon metabolism; tetrahydrofolate interconversion.</text>
</comment>
<dbReference type="PANTHER" id="PTHR45754:SF3">
    <property type="entry name" value="METHYLENETETRAHYDROFOLATE REDUCTASE (NADPH)"/>
    <property type="match status" value="1"/>
</dbReference>
<accession>A0A523QJ51</accession>
<evidence type="ECO:0000256" key="1">
    <source>
        <dbReference type="ARBA" id="ARBA00001974"/>
    </source>
</evidence>
<gene>
    <name evidence="9" type="ORF">E3J95_03915</name>
</gene>
<evidence type="ECO:0000256" key="5">
    <source>
        <dbReference type="ARBA" id="ARBA00022827"/>
    </source>
</evidence>
<reference evidence="9 10" key="1">
    <citation type="submission" date="2019-03" db="EMBL/GenBank/DDBJ databases">
        <title>Metabolic potential of uncultured bacteria and archaea associated with petroleum seepage in deep-sea sediments.</title>
        <authorList>
            <person name="Dong X."/>
            <person name="Hubert C."/>
        </authorList>
    </citation>
    <scope>NUCLEOTIDE SEQUENCE [LARGE SCALE GENOMIC DNA]</scope>
    <source>
        <strain evidence="9">E44_bin92</strain>
    </source>
</reference>
<dbReference type="InterPro" id="IPR003171">
    <property type="entry name" value="Mehydrof_redctse-like"/>
</dbReference>
<dbReference type="GO" id="GO:0035999">
    <property type="term" value="P:tetrahydrofolate interconversion"/>
    <property type="evidence" value="ECO:0007669"/>
    <property type="project" value="UniProtKB-UniPathway"/>
</dbReference>
<feature type="non-terminal residue" evidence="9">
    <location>
        <position position="335"/>
    </location>
</feature>
<organism evidence="9 10">
    <name type="scientific">Aerophobetes bacterium</name>
    <dbReference type="NCBI Taxonomy" id="2030807"/>
    <lineage>
        <taxon>Bacteria</taxon>
        <taxon>Candidatus Aerophobota</taxon>
    </lineage>
</organism>
<dbReference type="CDD" id="cd00537">
    <property type="entry name" value="MTHFR"/>
    <property type="match status" value="1"/>
</dbReference>
<dbReference type="GO" id="GO:0009086">
    <property type="term" value="P:methionine biosynthetic process"/>
    <property type="evidence" value="ECO:0007669"/>
    <property type="project" value="TreeGrafter"/>
</dbReference>
<evidence type="ECO:0000256" key="7">
    <source>
        <dbReference type="ARBA" id="ARBA00048628"/>
    </source>
</evidence>
<dbReference type="InterPro" id="IPR029041">
    <property type="entry name" value="FAD-linked_oxidoreductase-like"/>
</dbReference>
<name>A0A523QJ51_UNCAE</name>
<dbReference type="GO" id="GO:0071949">
    <property type="term" value="F:FAD binding"/>
    <property type="evidence" value="ECO:0007669"/>
    <property type="project" value="TreeGrafter"/>
</dbReference>
<comment type="caution">
    <text evidence="9">The sequence shown here is derived from an EMBL/GenBank/DDBJ whole genome shotgun (WGS) entry which is preliminary data.</text>
</comment>
<protein>
    <recommendedName>
        <fullName evidence="8">Methylenetetrahydrofolate reductase</fullName>
    </recommendedName>
</protein>
<keyword evidence="6 8" id="KW-0560">Oxidoreductase</keyword>
<evidence type="ECO:0000256" key="4">
    <source>
        <dbReference type="ARBA" id="ARBA00022630"/>
    </source>
</evidence>
<dbReference type="PANTHER" id="PTHR45754">
    <property type="entry name" value="METHYLENETETRAHYDROFOLATE REDUCTASE"/>
    <property type="match status" value="1"/>
</dbReference>
<dbReference type="SUPFAM" id="SSF51730">
    <property type="entry name" value="FAD-linked oxidoreductase"/>
    <property type="match status" value="1"/>
</dbReference>
<evidence type="ECO:0000256" key="8">
    <source>
        <dbReference type="RuleBase" id="RU003862"/>
    </source>
</evidence>
<comment type="similarity">
    <text evidence="3 8">Belongs to the methylenetetrahydrofolate reductase family.</text>
</comment>
<evidence type="ECO:0000313" key="10">
    <source>
        <dbReference type="Proteomes" id="UP000320781"/>
    </source>
</evidence>
<evidence type="ECO:0000256" key="3">
    <source>
        <dbReference type="ARBA" id="ARBA00006743"/>
    </source>
</evidence>
<dbReference type="Gene3D" id="3.20.20.220">
    <property type="match status" value="1"/>
</dbReference>
<dbReference type="GO" id="GO:0005829">
    <property type="term" value="C:cytosol"/>
    <property type="evidence" value="ECO:0007669"/>
    <property type="project" value="TreeGrafter"/>
</dbReference>
<dbReference type="Pfam" id="PF02219">
    <property type="entry name" value="MTHFR"/>
    <property type="match status" value="1"/>
</dbReference>
<dbReference type="GO" id="GO:0106312">
    <property type="term" value="F:methylenetetrahydrofolate reductase (NADH) activity"/>
    <property type="evidence" value="ECO:0007669"/>
    <property type="project" value="UniProtKB-EC"/>
</dbReference>
<dbReference type="Proteomes" id="UP000320781">
    <property type="component" value="Unassembled WGS sequence"/>
</dbReference>
<sequence length="335" mass="37681">MKVIEFYKRSKTPVFSIEVSPPLNGEPLNPVFDTINSLKEFKPAWCSVTCGALGRPRGGTISISGRIKRECGIESVVHFICMGRSRQDIENLLIEMKYEGIENLLVLRGDPPKGETDFRPHPKGHRFASQLVGQIRLLNQGKYLAEEEGEYRQVLPTDFCISVAGYPEGHPECPDKKKDLEHLKMKVDEGADCITTQLFFDADHYLRFVENARKIGIQVPIIPGVMPIANWPQLRFILNQQLGINIPQHLVEKLEKYHSDKDEVSAQKFGTEYIASMCESLISGGAPGIHLYTMNSPARARRVIQEIYPKILGLKHKKGVGGFEPTTLLLLLSEE</sequence>
<evidence type="ECO:0000256" key="2">
    <source>
        <dbReference type="ARBA" id="ARBA00004777"/>
    </source>
</evidence>
<evidence type="ECO:0000313" key="9">
    <source>
        <dbReference type="EMBL" id="TES85665.1"/>
    </source>
</evidence>
<keyword evidence="5 8" id="KW-0274">FAD</keyword>
<dbReference type="UniPathway" id="UPA00193"/>
<keyword evidence="4 8" id="KW-0285">Flavoprotein</keyword>
<proteinExistence type="inferred from homology"/>
<evidence type="ECO:0000256" key="6">
    <source>
        <dbReference type="ARBA" id="ARBA00023002"/>
    </source>
</evidence>